<evidence type="ECO:0000256" key="6">
    <source>
        <dbReference type="ARBA" id="ARBA00023015"/>
    </source>
</evidence>
<dbReference type="InterPro" id="IPR013087">
    <property type="entry name" value="Znf_C2H2_type"/>
</dbReference>
<dbReference type="Gene3D" id="3.30.160.60">
    <property type="entry name" value="Classic Zinc Finger"/>
    <property type="match status" value="8"/>
</dbReference>
<name>A0ABN7B5V5_9HEMI</name>
<dbReference type="PANTHER" id="PTHR24394">
    <property type="entry name" value="ZINC FINGER PROTEIN"/>
    <property type="match status" value="1"/>
</dbReference>
<sequence length="466" mass="52376">MEYTCVYGDCLNTSNVKTLENGAEIKFYRFPQPCSLLLSSGPTWSELEGKMHLKNCEHCTLASIWLISCKRSDGKLDTVRNITPDFYVCSTHFEEAPDEIDYKLHFPSGRPVDGIVIDCDNSSEKSPATLCGTTPIEPETITSPGELKEELEREIPVDTDTKDPPDDVKVLAWCQSHLVGPTVEGEEEVKSEIEIPDGYNPAAGDALSIEITPKLDPELVVPDADSEPEPDPERIKLRSYVCDECGLAFGYSSHLTDHKRTHTGEKPYRCELCDKGFTKQSNLRVHRRTHTGEKPYVCNDCGKRFAQPGHLLTHERAHRGDKPYECTECGKSFARSGHLASHVKIHTGEKPFPCDQCGLGCRDASTLLRHQMTHTGEKPFNCNMCDRSFTHVTYLNVHKRTHTGEKPFQCMVCSQRFADGSVFARHLKIHSGDRPHACSLCHKKFITKSNLQRHVKIHSSVYNQCD</sequence>
<feature type="domain" description="C2H2-type" evidence="11">
    <location>
        <begin position="352"/>
        <end position="379"/>
    </location>
</feature>
<gene>
    <name evidence="12" type="ORF">NTJ_12604</name>
</gene>
<evidence type="ECO:0000256" key="5">
    <source>
        <dbReference type="ARBA" id="ARBA00022833"/>
    </source>
</evidence>
<feature type="domain" description="C2H2-type" evidence="11">
    <location>
        <begin position="268"/>
        <end position="295"/>
    </location>
</feature>
<proteinExistence type="predicted"/>
<feature type="domain" description="C2H2-type" evidence="11">
    <location>
        <begin position="380"/>
        <end position="407"/>
    </location>
</feature>
<keyword evidence="4 10" id="KW-0863">Zinc-finger</keyword>
<evidence type="ECO:0000313" key="13">
    <source>
        <dbReference type="Proteomes" id="UP001307889"/>
    </source>
</evidence>
<feature type="domain" description="C2H2-type" evidence="11">
    <location>
        <begin position="296"/>
        <end position="323"/>
    </location>
</feature>
<keyword evidence="9" id="KW-0539">Nucleus</keyword>
<reference evidence="12 13" key="1">
    <citation type="submission" date="2023-09" db="EMBL/GenBank/DDBJ databases">
        <title>Nesidiocoris tenuis whole genome shotgun sequence.</title>
        <authorList>
            <person name="Shibata T."/>
            <person name="Shimoda M."/>
            <person name="Kobayashi T."/>
            <person name="Uehara T."/>
        </authorList>
    </citation>
    <scope>NUCLEOTIDE SEQUENCE [LARGE SCALE GENOMIC DNA]</scope>
    <source>
        <strain evidence="12 13">Japan</strain>
    </source>
</reference>
<keyword evidence="5" id="KW-0862">Zinc</keyword>
<feature type="domain" description="C2H2-type" evidence="11">
    <location>
        <begin position="408"/>
        <end position="435"/>
    </location>
</feature>
<dbReference type="InterPro" id="IPR036236">
    <property type="entry name" value="Znf_C2H2_sf"/>
</dbReference>
<keyword evidence="13" id="KW-1185">Reference proteome</keyword>
<feature type="domain" description="C2H2-type" evidence="11">
    <location>
        <begin position="324"/>
        <end position="351"/>
    </location>
</feature>
<protein>
    <recommendedName>
        <fullName evidence="11">C2H2-type domain-containing protein</fullName>
    </recommendedName>
</protein>
<organism evidence="12 13">
    <name type="scientific">Nesidiocoris tenuis</name>
    <dbReference type="NCBI Taxonomy" id="355587"/>
    <lineage>
        <taxon>Eukaryota</taxon>
        <taxon>Metazoa</taxon>
        <taxon>Ecdysozoa</taxon>
        <taxon>Arthropoda</taxon>
        <taxon>Hexapoda</taxon>
        <taxon>Insecta</taxon>
        <taxon>Pterygota</taxon>
        <taxon>Neoptera</taxon>
        <taxon>Paraneoptera</taxon>
        <taxon>Hemiptera</taxon>
        <taxon>Heteroptera</taxon>
        <taxon>Panheteroptera</taxon>
        <taxon>Cimicomorpha</taxon>
        <taxon>Miridae</taxon>
        <taxon>Dicyphina</taxon>
        <taxon>Nesidiocoris</taxon>
    </lineage>
</organism>
<evidence type="ECO:0000256" key="1">
    <source>
        <dbReference type="ARBA" id="ARBA00004123"/>
    </source>
</evidence>
<evidence type="ECO:0000256" key="3">
    <source>
        <dbReference type="ARBA" id="ARBA00022737"/>
    </source>
</evidence>
<keyword evidence="3" id="KW-0677">Repeat</keyword>
<dbReference type="InterPro" id="IPR006612">
    <property type="entry name" value="THAP_Znf"/>
</dbReference>
<feature type="domain" description="C2H2-type" evidence="11">
    <location>
        <begin position="240"/>
        <end position="267"/>
    </location>
</feature>
<dbReference type="EMBL" id="AP028919">
    <property type="protein sequence ID" value="BES99786.1"/>
    <property type="molecule type" value="Genomic_DNA"/>
</dbReference>
<keyword evidence="8" id="KW-0804">Transcription</keyword>
<evidence type="ECO:0000256" key="9">
    <source>
        <dbReference type="ARBA" id="ARBA00023242"/>
    </source>
</evidence>
<evidence type="ECO:0000313" key="12">
    <source>
        <dbReference type="EMBL" id="BES99786.1"/>
    </source>
</evidence>
<evidence type="ECO:0000256" key="7">
    <source>
        <dbReference type="ARBA" id="ARBA00023125"/>
    </source>
</evidence>
<dbReference type="PROSITE" id="PS00028">
    <property type="entry name" value="ZINC_FINGER_C2H2_1"/>
    <property type="match status" value="8"/>
</dbReference>
<keyword evidence="6" id="KW-0805">Transcription regulation</keyword>
<dbReference type="Pfam" id="PF00096">
    <property type="entry name" value="zf-C2H2"/>
    <property type="match status" value="7"/>
</dbReference>
<dbReference type="PANTHER" id="PTHR24394:SF48">
    <property type="entry name" value="ZINC FINGER PROTEIN 771"/>
    <property type="match status" value="1"/>
</dbReference>
<dbReference type="PROSITE" id="PS50157">
    <property type="entry name" value="ZINC_FINGER_C2H2_2"/>
    <property type="match status" value="8"/>
</dbReference>
<keyword evidence="2" id="KW-0479">Metal-binding</keyword>
<comment type="subcellular location">
    <subcellularLocation>
        <location evidence="1">Nucleus</location>
    </subcellularLocation>
</comment>
<keyword evidence="7" id="KW-0238">DNA-binding</keyword>
<dbReference type="SMART" id="SM00355">
    <property type="entry name" value="ZnF_C2H2"/>
    <property type="match status" value="8"/>
</dbReference>
<evidence type="ECO:0000259" key="11">
    <source>
        <dbReference type="PROSITE" id="PS50157"/>
    </source>
</evidence>
<evidence type="ECO:0000256" key="4">
    <source>
        <dbReference type="ARBA" id="ARBA00022771"/>
    </source>
</evidence>
<dbReference type="Pfam" id="PF05485">
    <property type="entry name" value="THAP"/>
    <property type="match status" value="1"/>
</dbReference>
<accession>A0ABN7B5V5</accession>
<feature type="domain" description="C2H2-type" evidence="11">
    <location>
        <begin position="436"/>
        <end position="463"/>
    </location>
</feature>
<dbReference type="Proteomes" id="UP001307889">
    <property type="component" value="Chromosome 11"/>
</dbReference>
<evidence type="ECO:0000256" key="8">
    <source>
        <dbReference type="ARBA" id="ARBA00023163"/>
    </source>
</evidence>
<evidence type="ECO:0000256" key="2">
    <source>
        <dbReference type="ARBA" id="ARBA00022723"/>
    </source>
</evidence>
<evidence type="ECO:0000256" key="10">
    <source>
        <dbReference type="PROSITE-ProRule" id="PRU00042"/>
    </source>
</evidence>
<dbReference type="SUPFAM" id="SSF57667">
    <property type="entry name" value="beta-beta-alpha zinc fingers"/>
    <property type="match status" value="4"/>
</dbReference>